<name>A0A1F6GB46_9PROT</name>
<evidence type="ECO:0008006" key="9">
    <source>
        <dbReference type="Google" id="ProtNLM"/>
    </source>
</evidence>
<dbReference type="PROSITE" id="PS50111">
    <property type="entry name" value="CHEMOTAXIS_TRANSDUC_2"/>
    <property type="match status" value="1"/>
</dbReference>
<feature type="domain" description="HAMP" evidence="6">
    <location>
        <begin position="252"/>
        <end position="306"/>
    </location>
</feature>
<dbReference type="GO" id="GO:0016020">
    <property type="term" value="C:membrane"/>
    <property type="evidence" value="ECO:0007669"/>
    <property type="project" value="InterPro"/>
</dbReference>
<evidence type="ECO:0000259" key="5">
    <source>
        <dbReference type="PROSITE" id="PS50111"/>
    </source>
</evidence>
<dbReference type="SUPFAM" id="SSF58104">
    <property type="entry name" value="Methyl-accepting chemotaxis protein (MCP) signaling domain"/>
    <property type="match status" value="1"/>
</dbReference>
<keyword evidence="4" id="KW-1133">Transmembrane helix</keyword>
<dbReference type="AlphaFoldDB" id="A0A1F6GB46"/>
<dbReference type="STRING" id="1817772.A2527_07395"/>
<dbReference type="PROSITE" id="PS50885">
    <property type="entry name" value="HAMP"/>
    <property type="match status" value="1"/>
</dbReference>
<gene>
    <name evidence="7" type="ORF">A2527_07395</name>
</gene>
<dbReference type="InterPro" id="IPR003660">
    <property type="entry name" value="HAMP_dom"/>
</dbReference>
<dbReference type="EMBL" id="MFNE01000024">
    <property type="protein sequence ID" value="OGG95338.1"/>
    <property type="molecule type" value="Genomic_DNA"/>
</dbReference>
<dbReference type="InterPro" id="IPR004089">
    <property type="entry name" value="MCPsignal_dom"/>
</dbReference>
<reference evidence="7 8" key="1">
    <citation type="journal article" date="2016" name="Nat. Commun.">
        <title>Thousands of microbial genomes shed light on interconnected biogeochemical processes in an aquifer system.</title>
        <authorList>
            <person name="Anantharaman K."/>
            <person name="Brown C.T."/>
            <person name="Hug L.A."/>
            <person name="Sharon I."/>
            <person name="Castelle C.J."/>
            <person name="Probst A.J."/>
            <person name="Thomas B.C."/>
            <person name="Singh A."/>
            <person name="Wilkins M.J."/>
            <person name="Karaoz U."/>
            <person name="Brodie E.L."/>
            <person name="Williams K.H."/>
            <person name="Hubbard S.S."/>
            <person name="Banfield J.F."/>
        </authorList>
    </citation>
    <scope>NUCLEOTIDE SEQUENCE [LARGE SCALE GENOMIC DNA]</scope>
</reference>
<evidence type="ECO:0000256" key="4">
    <source>
        <dbReference type="SAM" id="Phobius"/>
    </source>
</evidence>
<dbReference type="SMART" id="SM00283">
    <property type="entry name" value="MA"/>
    <property type="match status" value="1"/>
</dbReference>
<protein>
    <recommendedName>
        <fullName evidence="9">Chemotaxis protein</fullName>
    </recommendedName>
</protein>
<evidence type="ECO:0000313" key="7">
    <source>
        <dbReference type="EMBL" id="OGG95338.1"/>
    </source>
</evidence>
<keyword evidence="1 3" id="KW-0807">Transducer</keyword>
<evidence type="ECO:0000256" key="1">
    <source>
        <dbReference type="ARBA" id="ARBA00023224"/>
    </source>
</evidence>
<dbReference type="GO" id="GO:0007165">
    <property type="term" value="P:signal transduction"/>
    <property type="evidence" value="ECO:0007669"/>
    <property type="project" value="UniProtKB-KW"/>
</dbReference>
<dbReference type="Pfam" id="PF00672">
    <property type="entry name" value="HAMP"/>
    <property type="match status" value="1"/>
</dbReference>
<evidence type="ECO:0000256" key="2">
    <source>
        <dbReference type="ARBA" id="ARBA00029447"/>
    </source>
</evidence>
<accession>A0A1F6GB46</accession>
<sequence>MSIKSKIFIAMSLILILPFVVLDIIDYNHELAEVTERIKVQIKNVVRINTVTNQAFMWSRAAMRDRLGDHFYQLPENIQNDLIMVGADGLDVTMEMLNQSLEDTVIWYSWGEKIATYIENRGDYTYTQLPKDSLDRKILAEGGEFYGVVSWDGDPEMYKPGTQVFRGVFGVRILDKTPVDLRGREIEFMAACASCHLVDMGVDPEKTMAVVSVAFDMEHTLANAKKKLIVSIITVSLMIVAILMVLLYLLNQMIFKPIKALEDSFRDIAQGDGDLTQRLPVTRRDEVGRVADLFNQFMGNIQKVINDIDGTANTLAASSEELHATSTQIERTTREVNESIEGSNDQLRRTTADIQQMATSIEQISGKVSQVQQISVQASKDAQTGTESVASSNKAIAKIEESSKQILGIMDVINQISNQTNLLSLNAAIEAAKAGELGKGFAVVADEVRNLSGRSADATQKIQRLMEVSYANVYEGTQVIARTGKILSGIIDQVSKISGHINEVNQAVNQQSNATGSLAKAAQDLSQNSQSNAQAIRELSKAIREVDATTEDLSHMADKLKAQVNTFKT</sequence>
<feature type="transmembrane region" description="Helical" evidence="4">
    <location>
        <begin position="228"/>
        <end position="250"/>
    </location>
</feature>
<keyword evidence="4" id="KW-0472">Membrane</keyword>
<dbReference type="Pfam" id="PF00015">
    <property type="entry name" value="MCPsignal"/>
    <property type="match status" value="1"/>
</dbReference>
<dbReference type="Proteomes" id="UP000178449">
    <property type="component" value="Unassembled WGS sequence"/>
</dbReference>
<organism evidence="7 8">
    <name type="scientific">Candidatus Lambdaproteobacteria bacterium RIFOXYD2_FULL_50_16</name>
    <dbReference type="NCBI Taxonomy" id="1817772"/>
    <lineage>
        <taxon>Bacteria</taxon>
        <taxon>Pseudomonadati</taxon>
        <taxon>Pseudomonadota</taxon>
        <taxon>Candidatus Lambdaproteobacteria</taxon>
    </lineage>
</organism>
<comment type="caution">
    <text evidence="7">The sequence shown here is derived from an EMBL/GenBank/DDBJ whole genome shotgun (WGS) entry which is preliminary data.</text>
</comment>
<dbReference type="SMART" id="SM00304">
    <property type="entry name" value="HAMP"/>
    <property type="match status" value="1"/>
</dbReference>
<keyword evidence="4" id="KW-0812">Transmembrane</keyword>
<comment type="similarity">
    <text evidence="2">Belongs to the methyl-accepting chemotaxis (MCP) protein family.</text>
</comment>
<evidence type="ECO:0000313" key="8">
    <source>
        <dbReference type="Proteomes" id="UP000178449"/>
    </source>
</evidence>
<proteinExistence type="inferred from homology"/>
<dbReference type="CDD" id="cd06225">
    <property type="entry name" value="HAMP"/>
    <property type="match status" value="1"/>
</dbReference>
<feature type="domain" description="Methyl-accepting transducer" evidence="5">
    <location>
        <begin position="318"/>
        <end position="547"/>
    </location>
</feature>
<evidence type="ECO:0000256" key="3">
    <source>
        <dbReference type="PROSITE-ProRule" id="PRU00284"/>
    </source>
</evidence>
<dbReference type="Gene3D" id="1.10.287.950">
    <property type="entry name" value="Methyl-accepting chemotaxis protein"/>
    <property type="match status" value="1"/>
</dbReference>
<dbReference type="PANTHER" id="PTHR32089:SF112">
    <property type="entry name" value="LYSOZYME-LIKE PROTEIN-RELATED"/>
    <property type="match status" value="1"/>
</dbReference>
<evidence type="ECO:0000259" key="6">
    <source>
        <dbReference type="PROSITE" id="PS50885"/>
    </source>
</evidence>
<dbReference type="PANTHER" id="PTHR32089">
    <property type="entry name" value="METHYL-ACCEPTING CHEMOTAXIS PROTEIN MCPB"/>
    <property type="match status" value="1"/>
</dbReference>